<organism evidence="3 4">
    <name type="scientific">Acinetobacter terrae</name>
    <dbReference type="NCBI Taxonomy" id="2731247"/>
    <lineage>
        <taxon>Bacteria</taxon>
        <taxon>Pseudomonadati</taxon>
        <taxon>Pseudomonadota</taxon>
        <taxon>Gammaproteobacteria</taxon>
        <taxon>Moraxellales</taxon>
        <taxon>Moraxellaceae</taxon>
        <taxon>Acinetobacter</taxon>
        <taxon>Acinetobacter Taxon 24</taxon>
    </lineage>
</organism>
<dbReference type="GO" id="GO:0005829">
    <property type="term" value="C:cytosol"/>
    <property type="evidence" value="ECO:0007669"/>
    <property type="project" value="TreeGrafter"/>
</dbReference>
<accession>A0A8E4FCW2</accession>
<comment type="caution">
    <text evidence="3">The sequence shown here is derived from an EMBL/GenBank/DDBJ whole genome shotgun (WGS) entry which is preliminary data.</text>
</comment>
<dbReference type="Gene3D" id="2.160.10.10">
    <property type="entry name" value="Hexapeptide repeat proteins"/>
    <property type="match status" value="1"/>
</dbReference>
<dbReference type="NCBIfam" id="NF007797">
    <property type="entry name" value="PRK10502.1"/>
    <property type="match status" value="1"/>
</dbReference>
<dbReference type="Proteomes" id="UP000532147">
    <property type="component" value="Unassembled WGS sequence"/>
</dbReference>
<sequence>MKYQDLSKFKMPPNFRKASALKVQLWWLVQATLFKCSPQVLYGFRAFLLRLFGAKVGKSVIIRPTVTVTYPWNVSIGDYAWIGDDVVLYSLGEIHIGDHAVVSQRSYLCTGDHDHTQIDFPIRGHKIIVENEAWVATDVYIAPNVTIGHGAVIGARSSVFKNMPEGYMCVGSPCKPVKPREMQ</sequence>
<keyword evidence="2 3" id="KW-0808">Transferase</keyword>
<proteinExistence type="inferred from homology"/>
<gene>
    <name evidence="3" type="primary">wcaF</name>
    <name evidence="3" type="ORF">HLH11_09795</name>
</gene>
<evidence type="ECO:0000256" key="1">
    <source>
        <dbReference type="ARBA" id="ARBA00007274"/>
    </source>
</evidence>
<dbReference type="GO" id="GO:0008374">
    <property type="term" value="F:O-acyltransferase activity"/>
    <property type="evidence" value="ECO:0007669"/>
    <property type="project" value="TreeGrafter"/>
</dbReference>
<evidence type="ECO:0000256" key="2">
    <source>
        <dbReference type="ARBA" id="ARBA00022679"/>
    </source>
</evidence>
<dbReference type="PANTHER" id="PTHR23416">
    <property type="entry name" value="SIALIC ACID SYNTHASE-RELATED"/>
    <property type="match status" value="1"/>
</dbReference>
<evidence type="ECO:0000313" key="3">
    <source>
        <dbReference type="EMBL" id="NNH38932.1"/>
    </source>
</evidence>
<reference evidence="3 4" key="1">
    <citation type="submission" date="2020-04" db="EMBL/GenBank/DDBJ databases">
        <title>Acinetobacter Taxon 24.</title>
        <authorList>
            <person name="Nemec A."/>
            <person name="Radolfova-Krizova L."/>
            <person name="Higgins P.G."/>
            <person name="Spanelova P."/>
        </authorList>
    </citation>
    <scope>NUCLEOTIDE SEQUENCE [LARGE SCALE GENOMIC DNA]</scope>
    <source>
        <strain evidence="3 4">ANC 4280</strain>
    </source>
</reference>
<dbReference type="InterPro" id="IPR011004">
    <property type="entry name" value="Trimer_LpxA-like_sf"/>
</dbReference>
<evidence type="ECO:0000313" key="4">
    <source>
        <dbReference type="Proteomes" id="UP000532147"/>
    </source>
</evidence>
<dbReference type="EMBL" id="JABERH010000024">
    <property type="protein sequence ID" value="NNH38932.1"/>
    <property type="molecule type" value="Genomic_DNA"/>
</dbReference>
<dbReference type="CDD" id="cd05825">
    <property type="entry name" value="LbH_wcaF_like"/>
    <property type="match status" value="1"/>
</dbReference>
<dbReference type="PANTHER" id="PTHR23416:SF23">
    <property type="entry name" value="ACETYLTRANSFERASE C18B11.09C-RELATED"/>
    <property type="match status" value="1"/>
</dbReference>
<comment type="similarity">
    <text evidence="1">Belongs to the transferase hexapeptide repeat family.</text>
</comment>
<protein>
    <submittedName>
        <fullName evidence="3">Colanic acid biosynthesis acetyltransferase WcaF</fullName>
    </submittedName>
</protein>
<name>A0A8E4FCW2_9GAMM</name>
<dbReference type="RefSeq" id="WP_171534643.1">
    <property type="nucleotide sequence ID" value="NZ_JABERH010000024.1"/>
</dbReference>
<dbReference type="SUPFAM" id="SSF51161">
    <property type="entry name" value="Trimeric LpxA-like enzymes"/>
    <property type="match status" value="1"/>
</dbReference>
<dbReference type="InterPro" id="IPR051159">
    <property type="entry name" value="Hexapeptide_acetyltransf"/>
</dbReference>
<dbReference type="AlphaFoldDB" id="A0A8E4FCW2"/>